<evidence type="ECO:0000256" key="6">
    <source>
        <dbReference type="ARBA" id="ARBA00011738"/>
    </source>
</evidence>
<feature type="transmembrane region" description="Helical" evidence="13">
    <location>
        <begin position="185"/>
        <end position="204"/>
    </location>
</feature>
<dbReference type="NCBIfam" id="NF002636">
    <property type="entry name" value="PRK02304.1-5"/>
    <property type="match status" value="1"/>
</dbReference>
<name>A0A3R7Q7V2_PENVA</name>
<dbReference type="GO" id="GO:0003999">
    <property type="term" value="F:adenine phosphoribosyltransferase activity"/>
    <property type="evidence" value="ECO:0007669"/>
    <property type="project" value="UniProtKB-EC"/>
</dbReference>
<dbReference type="FunFam" id="3.40.50.2020:FF:000004">
    <property type="entry name" value="Adenine phosphoribosyltransferase"/>
    <property type="match status" value="1"/>
</dbReference>
<feature type="transmembrane region" description="Helical" evidence="13">
    <location>
        <begin position="224"/>
        <end position="248"/>
    </location>
</feature>
<evidence type="ECO:0000313" key="15">
    <source>
        <dbReference type="EMBL" id="ROT70764.1"/>
    </source>
</evidence>
<evidence type="ECO:0000256" key="3">
    <source>
        <dbReference type="ARBA" id="ARBA00004496"/>
    </source>
</evidence>
<dbReference type="GO" id="GO:0016208">
    <property type="term" value="F:AMP binding"/>
    <property type="evidence" value="ECO:0007669"/>
    <property type="project" value="TreeGrafter"/>
</dbReference>
<evidence type="ECO:0000256" key="12">
    <source>
        <dbReference type="ARBA" id="ARBA00022726"/>
    </source>
</evidence>
<sequence length="316" mass="35056">MDERVERIKNKITAYPDFPKPGILFRDIFSVLQTPLVFHDLMAVLEEKVKSVCPDVDIIMGLDSRGFLFGAPLALSLNKPFVPVRKRGKLPGELKQVSYTLEYGTDVFEAQASSIKQGQKVVIVDDLLATGGSMKAASELVKEMGGVVALCLVCIELADLKGRDKLKDPCFPFMSDLNVEFMKDISFLLGLKIEFLSAILSYLSDTHLPYSPGALLSYLPDTHLRYLVLLTCTCLTHLALSCPTYLTLTCPTHLALPCPTYLTLTCLTHLALSCPTYLTLTWRSLALTLMPYLPVALLPTYLTLALLTWRYLALLT</sequence>
<dbReference type="GO" id="GO:0002055">
    <property type="term" value="F:adenine binding"/>
    <property type="evidence" value="ECO:0007669"/>
    <property type="project" value="TreeGrafter"/>
</dbReference>
<comment type="similarity">
    <text evidence="5">Belongs to the purine/pyrimidine phosphoribosyltransferase family.</text>
</comment>
<keyword evidence="9" id="KW-0963">Cytoplasm</keyword>
<dbReference type="SMR" id="A0A3R7Q7V2"/>
<protein>
    <recommendedName>
        <fullName evidence="8">Adenine phosphoribosyltransferase</fullName>
        <ecNumber evidence="7">2.4.2.7</ecNumber>
    </recommendedName>
</protein>
<dbReference type="EMBL" id="QCYY01002388">
    <property type="protein sequence ID" value="ROT70764.1"/>
    <property type="molecule type" value="Genomic_DNA"/>
</dbReference>
<comment type="catalytic activity">
    <reaction evidence="1">
        <text>AMP + diphosphate = 5-phospho-alpha-D-ribose 1-diphosphate + adenine</text>
        <dbReference type="Rhea" id="RHEA:16609"/>
        <dbReference type="ChEBI" id="CHEBI:16708"/>
        <dbReference type="ChEBI" id="CHEBI:33019"/>
        <dbReference type="ChEBI" id="CHEBI:58017"/>
        <dbReference type="ChEBI" id="CHEBI:456215"/>
        <dbReference type="EC" id="2.4.2.7"/>
    </reaction>
</comment>
<feature type="transmembrane region" description="Helical" evidence="13">
    <location>
        <begin position="260"/>
        <end position="280"/>
    </location>
</feature>
<dbReference type="GO" id="GO:0044209">
    <property type="term" value="P:AMP salvage"/>
    <property type="evidence" value="ECO:0007669"/>
    <property type="project" value="UniProtKB-UniPathway"/>
</dbReference>
<evidence type="ECO:0000256" key="10">
    <source>
        <dbReference type="ARBA" id="ARBA00022676"/>
    </source>
</evidence>
<evidence type="ECO:0000256" key="2">
    <source>
        <dbReference type="ARBA" id="ARBA00003968"/>
    </source>
</evidence>
<comment type="caution">
    <text evidence="15">The sequence shown here is derived from an EMBL/GenBank/DDBJ whole genome shotgun (WGS) entry which is preliminary data.</text>
</comment>
<dbReference type="STRING" id="6689.A0A3R7Q7V2"/>
<keyword evidence="10 15" id="KW-0328">Glycosyltransferase</keyword>
<dbReference type="InterPro" id="IPR050054">
    <property type="entry name" value="UPRTase/APRTase"/>
</dbReference>
<evidence type="ECO:0000256" key="13">
    <source>
        <dbReference type="SAM" id="Phobius"/>
    </source>
</evidence>
<keyword evidence="11 15" id="KW-0808">Transferase</keyword>
<evidence type="ECO:0000256" key="1">
    <source>
        <dbReference type="ARBA" id="ARBA00000868"/>
    </source>
</evidence>
<dbReference type="CDD" id="cd06223">
    <property type="entry name" value="PRTases_typeI"/>
    <property type="match status" value="1"/>
</dbReference>
<keyword evidence="13" id="KW-1133">Transmembrane helix</keyword>
<dbReference type="PANTHER" id="PTHR32315:SF3">
    <property type="entry name" value="ADENINE PHOSPHORIBOSYLTRANSFERASE"/>
    <property type="match status" value="1"/>
</dbReference>
<evidence type="ECO:0000259" key="14">
    <source>
        <dbReference type="Pfam" id="PF00156"/>
    </source>
</evidence>
<evidence type="ECO:0000256" key="8">
    <source>
        <dbReference type="ARBA" id="ARBA00017366"/>
    </source>
</evidence>
<evidence type="ECO:0000313" key="16">
    <source>
        <dbReference type="Proteomes" id="UP000283509"/>
    </source>
</evidence>
<organism evidence="15 16">
    <name type="scientific">Penaeus vannamei</name>
    <name type="common">Whiteleg shrimp</name>
    <name type="synonym">Litopenaeus vannamei</name>
    <dbReference type="NCBI Taxonomy" id="6689"/>
    <lineage>
        <taxon>Eukaryota</taxon>
        <taxon>Metazoa</taxon>
        <taxon>Ecdysozoa</taxon>
        <taxon>Arthropoda</taxon>
        <taxon>Crustacea</taxon>
        <taxon>Multicrustacea</taxon>
        <taxon>Malacostraca</taxon>
        <taxon>Eumalacostraca</taxon>
        <taxon>Eucarida</taxon>
        <taxon>Decapoda</taxon>
        <taxon>Dendrobranchiata</taxon>
        <taxon>Penaeoidea</taxon>
        <taxon>Penaeidae</taxon>
        <taxon>Penaeus</taxon>
    </lineage>
</organism>
<comment type="pathway">
    <text evidence="4">Purine metabolism; AMP biosynthesis via salvage pathway; AMP from adenine: step 1/1.</text>
</comment>
<dbReference type="GO" id="GO:0006166">
    <property type="term" value="P:purine ribonucleoside salvage"/>
    <property type="evidence" value="ECO:0007669"/>
    <property type="project" value="UniProtKB-KW"/>
</dbReference>
<dbReference type="InterPro" id="IPR005764">
    <property type="entry name" value="Ade_phspho_trans"/>
</dbReference>
<dbReference type="HAMAP" id="MF_00004">
    <property type="entry name" value="Aden_phosphoribosyltr"/>
    <property type="match status" value="1"/>
</dbReference>
<dbReference type="EC" id="2.4.2.7" evidence="7"/>
<accession>A0A3R7Q7V2</accession>
<dbReference type="GO" id="GO:0006168">
    <property type="term" value="P:adenine salvage"/>
    <property type="evidence" value="ECO:0007669"/>
    <property type="project" value="InterPro"/>
</dbReference>
<dbReference type="Proteomes" id="UP000283509">
    <property type="component" value="Unassembled WGS sequence"/>
</dbReference>
<keyword evidence="16" id="KW-1185">Reference proteome</keyword>
<keyword evidence="13" id="KW-0472">Membrane</keyword>
<comment type="subcellular location">
    <subcellularLocation>
        <location evidence="3">Cytoplasm</location>
    </subcellularLocation>
</comment>
<reference evidence="15 16" key="1">
    <citation type="submission" date="2018-04" db="EMBL/GenBank/DDBJ databases">
        <authorList>
            <person name="Zhang X."/>
            <person name="Yuan J."/>
            <person name="Li F."/>
            <person name="Xiang J."/>
        </authorList>
    </citation>
    <scope>NUCLEOTIDE SEQUENCE [LARGE SCALE GENOMIC DNA]</scope>
    <source>
        <tissue evidence="15">Muscle</tissue>
    </source>
</reference>
<evidence type="ECO:0000256" key="7">
    <source>
        <dbReference type="ARBA" id="ARBA00011893"/>
    </source>
</evidence>
<evidence type="ECO:0000256" key="11">
    <source>
        <dbReference type="ARBA" id="ARBA00022679"/>
    </source>
</evidence>
<feature type="transmembrane region" description="Helical" evidence="13">
    <location>
        <begin position="292"/>
        <end position="312"/>
    </location>
</feature>
<evidence type="ECO:0000256" key="5">
    <source>
        <dbReference type="ARBA" id="ARBA00008391"/>
    </source>
</evidence>
<comment type="subunit">
    <text evidence="6">Homodimer.</text>
</comment>
<dbReference type="OrthoDB" id="363185at2759"/>
<evidence type="ECO:0000256" key="4">
    <source>
        <dbReference type="ARBA" id="ARBA00004659"/>
    </source>
</evidence>
<gene>
    <name evidence="15" type="ORF">C7M84_010942</name>
</gene>
<dbReference type="NCBIfam" id="TIGR01090">
    <property type="entry name" value="apt"/>
    <property type="match status" value="1"/>
</dbReference>
<dbReference type="GO" id="GO:0005737">
    <property type="term" value="C:cytoplasm"/>
    <property type="evidence" value="ECO:0007669"/>
    <property type="project" value="UniProtKB-SubCell"/>
</dbReference>
<dbReference type="NCBIfam" id="NF002634">
    <property type="entry name" value="PRK02304.1-3"/>
    <property type="match status" value="1"/>
</dbReference>
<dbReference type="AlphaFoldDB" id="A0A3R7Q7V2"/>
<keyword evidence="12" id="KW-0660">Purine salvage</keyword>
<reference evidence="15 16" key="2">
    <citation type="submission" date="2019-01" db="EMBL/GenBank/DDBJ databases">
        <title>The decoding of complex shrimp genome reveals the adaptation for benthos swimmer, frequently molting mechanism and breeding impact on genome.</title>
        <authorList>
            <person name="Sun Y."/>
            <person name="Gao Y."/>
            <person name="Yu Y."/>
        </authorList>
    </citation>
    <scope>NUCLEOTIDE SEQUENCE [LARGE SCALE GENOMIC DNA]</scope>
    <source>
        <tissue evidence="15">Muscle</tissue>
    </source>
</reference>
<feature type="domain" description="Phosphoribosyltransferase" evidence="14">
    <location>
        <begin position="32"/>
        <end position="168"/>
    </location>
</feature>
<dbReference type="InterPro" id="IPR000836">
    <property type="entry name" value="PRTase_dom"/>
</dbReference>
<dbReference type="UniPathway" id="UPA00588">
    <property type="reaction ID" value="UER00646"/>
</dbReference>
<dbReference type="SUPFAM" id="SSF53271">
    <property type="entry name" value="PRTase-like"/>
    <property type="match status" value="1"/>
</dbReference>
<dbReference type="Pfam" id="PF00156">
    <property type="entry name" value="Pribosyltran"/>
    <property type="match status" value="1"/>
</dbReference>
<dbReference type="PANTHER" id="PTHR32315">
    <property type="entry name" value="ADENINE PHOSPHORIBOSYLTRANSFERASE"/>
    <property type="match status" value="1"/>
</dbReference>
<proteinExistence type="inferred from homology"/>
<evidence type="ECO:0000256" key="9">
    <source>
        <dbReference type="ARBA" id="ARBA00022490"/>
    </source>
</evidence>
<dbReference type="Gene3D" id="3.40.50.2020">
    <property type="match status" value="1"/>
</dbReference>
<dbReference type="InterPro" id="IPR029057">
    <property type="entry name" value="PRTase-like"/>
</dbReference>
<keyword evidence="13" id="KW-0812">Transmembrane</keyword>
<comment type="function">
    <text evidence="2">Catalyzes a salvage reaction resulting in the formation of AMP, that is energically less costly than de novo synthesis.</text>
</comment>